<accession>A0A167UY34</accession>
<dbReference type="VEuPathDB" id="FungiDB:AAP_06228"/>
<keyword evidence="3" id="KW-1185">Reference proteome</keyword>
<proteinExistence type="predicted"/>
<organism evidence="2 3">
    <name type="scientific">Ascosphaera apis ARSEF 7405</name>
    <dbReference type="NCBI Taxonomy" id="392613"/>
    <lineage>
        <taxon>Eukaryota</taxon>
        <taxon>Fungi</taxon>
        <taxon>Dikarya</taxon>
        <taxon>Ascomycota</taxon>
        <taxon>Pezizomycotina</taxon>
        <taxon>Eurotiomycetes</taxon>
        <taxon>Eurotiomycetidae</taxon>
        <taxon>Onygenales</taxon>
        <taxon>Ascosphaeraceae</taxon>
        <taxon>Ascosphaera</taxon>
    </lineage>
</organism>
<dbReference type="Proteomes" id="UP000242877">
    <property type="component" value="Unassembled WGS sequence"/>
</dbReference>
<evidence type="ECO:0000313" key="3">
    <source>
        <dbReference type="Proteomes" id="UP000242877"/>
    </source>
</evidence>
<dbReference type="EMBL" id="AZGZ01000048">
    <property type="protein sequence ID" value="KZZ86758.1"/>
    <property type="molecule type" value="Genomic_DNA"/>
</dbReference>
<dbReference type="AlphaFoldDB" id="A0A167UY34"/>
<sequence>MQIKILRRLNPIYQKGSKVTPSRKVEPAPEANDQKTDTQSEEMLQLKKSTYFMKDDIDREYSDPGVFCSDLLDEVNHPDDKENYDPCGLRQWKRRASDSAQTDSEEYVFQFDDSDLEAYKESGDEELVDASHALRADEGKPKYGSRVACKHELPGSNGMTPPETYRVAWYLEDSYHSDPEEEGEECRGTAEARAKRWFMVPEDV</sequence>
<evidence type="ECO:0000256" key="1">
    <source>
        <dbReference type="SAM" id="MobiDB-lite"/>
    </source>
</evidence>
<gene>
    <name evidence="2" type="ORF">AAP_06228</name>
</gene>
<protein>
    <submittedName>
        <fullName evidence="2">Uncharacterized protein</fullName>
    </submittedName>
</protein>
<evidence type="ECO:0000313" key="2">
    <source>
        <dbReference type="EMBL" id="KZZ86758.1"/>
    </source>
</evidence>
<feature type="region of interest" description="Disordered" evidence="1">
    <location>
        <begin position="1"/>
        <end position="41"/>
    </location>
</feature>
<name>A0A167UY34_9EURO</name>
<feature type="compositionally biased region" description="Basic and acidic residues" evidence="1">
    <location>
        <begin position="23"/>
        <end position="38"/>
    </location>
</feature>
<reference evidence="2 3" key="1">
    <citation type="journal article" date="2016" name="Genome Biol. Evol.">
        <title>Divergent and convergent evolution of fungal pathogenicity.</title>
        <authorList>
            <person name="Shang Y."/>
            <person name="Xiao G."/>
            <person name="Zheng P."/>
            <person name="Cen K."/>
            <person name="Zhan S."/>
            <person name="Wang C."/>
        </authorList>
    </citation>
    <scope>NUCLEOTIDE SEQUENCE [LARGE SCALE GENOMIC DNA]</scope>
    <source>
        <strain evidence="2 3">ARSEF 7405</strain>
    </source>
</reference>
<comment type="caution">
    <text evidence="2">The sequence shown here is derived from an EMBL/GenBank/DDBJ whole genome shotgun (WGS) entry which is preliminary data.</text>
</comment>